<sequence>MVGATAQQKLLQLQTEVDTDEDWAGGVLTKPGLSVVDVWPDWAGPCVAMRSKLIRFKLTEGGDNVHLFSANASAIEALSRFREHSEPTWLLFGSGHLVCVYIGCDCPHLLRLVRRPTGSRSGELGRHSRPRPQVEREMLKEQRVLRGEARRRVLSVDKTTPAEKQRQDAQRARDNLARQEEKDRTDAAWRDIRMRQYRRLADALPNHTVVLFLPHALEQGGLPPGLPEVALPLLDAWRAMGVHVLQSRRVAVSAEMADELFWERRLPQHAALVESLQASPPLQTSPLLSAMSTASAGQYRRSTASWVRQSTLNLGPDPGDADPEEWDDHDEYEGSPSNGSQSWPKELRPVVDSVAAALLRRVSSLRTSFVLPGVWTPLTSLSKAAALRVLFGGLAMQHYEPEELPPEPSPVAVIAFRASKRGPILEAAANFLRDVVYLGFFTEDRKLLAEAPAEYDVLAYKEPRDRLVLGLSQRSEEPLLELATFGPLYLSPTPRLAAKDVEEFFTGNVQRAPPRLEGHGEVDAEGETEGLFMYSRIQQAARQQAAARPPEPPQRAGASPGQAVPPPPPMRPPGPPPTQAAPAPPEPRPSGTRLSAHDGGGLGPRRPSAGGSREGQLPTVLEDPVGEPHVVELKPASSATSTIRRNRSLHSIASKSVHSLGVKSVHSLGTKSVHSLGAKSVHSLRAKSVHSLGAKSVHSLASLASRASRISVVRLPSGSTQGIQTTVSRTVLAAERAVLPPEAREEGDSDHFESAVGSNREQASDTTLVPAVAEDT</sequence>
<feature type="region of interest" description="Disordered" evidence="1">
    <location>
        <begin position="740"/>
        <end position="776"/>
    </location>
</feature>
<name>A0A9C6U6L6_FRAOC</name>
<dbReference type="SUPFAM" id="SSF52833">
    <property type="entry name" value="Thioredoxin-like"/>
    <property type="match status" value="1"/>
</dbReference>
<feature type="compositionally biased region" description="Pro residues" evidence="1">
    <location>
        <begin position="563"/>
        <end position="588"/>
    </location>
</feature>
<feature type="region of interest" description="Disordered" evidence="1">
    <location>
        <begin position="539"/>
        <end position="626"/>
    </location>
</feature>
<dbReference type="PANTHER" id="PTHR46135:SF3">
    <property type="entry name" value="NME_NM23 FAMILY MEMBER 8"/>
    <property type="match status" value="1"/>
</dbReference>
<dbReference type="InterPro" id="IPR031827">
    <property type="entry name" value="DUF4746"/>
</dbReference>
<evidence type="ECO:0000313" key="3">
    <source>
        <dbReference type="Proteomes" id="UP000504606"/>
    </source>
</evidence>
<organism evidence="3 4">
    <name type="scientific">Frankliniella occidentalis</name>
    <name type="common">Western flower thrips</name>
    <name type="synonym">Euthrips occidentalis</name>
    <dbReference type="NCBI Taxonomy" id="133901"/>
    <lineage>
        <taxon>Eukaryota</taxon>
        <taxon>Metazoa</taxon>
        <taxon>Ecdysozoa</taxon>
        <taxon>Arthropoda</taxon>
        <taxon>Hexapoda</taxon>
        <taxon>Insecta</taxon>
        <taxon>Pterygota</taxon>
        <taxon>Neoptera</taxon>
        <taxon>Paraneoptera</taxon>
        <taxon>Thysanoptera</taxon>
        <taxon>Terebrantia</taxon>
        <taxon>Thripoidea</taxon>
        <taxon>Thripidae</taxon>
        <taxon>Frankliniella</taxon>
    </lineage>
</organism>
<dbReference type="KEGG" id="foc:113201909"/>
<accession>A0A9C6U6L6</accession>
<evidence type="ECO:0000259" key="2">
    <source>
        <dbReference type="Pfam" id="PF15928"/>
    </source>
</evidence>
<dbReference type="OrthoDB" id="10263751at2759"/>
<feature type="region of interest" description="Disordered" evidence="1">
    <location>
        <begin position="310"/>
        <end position="345"/>
    </location>
</feature>
<dbReference type="PANTHER" id="PTHR46135">
    <property type="entry name" value="NME/NM23 FAMILY MEMBER 8"/>
    <property type="match status" value="1"/>
</dbReference>
<dbReference type="RefSeq" id="XP_052122738.1">
    <property type="nucleotide sequence ID" value="XM_052266778.1"/>
</dbReference>
<dbReference type="GeneID" id="113201909"/>
<proteinExistence type="predicted"/>
<dbReference type="Gene3D" id="3.40.30.10">
    <property type="entry name" value="Glutaredoxin"/>
    <property type="match status" value="1"/>
</dbReference>
<dbReference type="Proteomes" id="UP000504606">
    <property type="component" value="Unplaced"/>
</dbReference>
<feature type="compositionally biased region" description="Basic and acidic residues" evidence="1">
    <location>
        <begin position="742"/>
        <end position="753"/>
    </location>
</feature>
<reference evidence="4" key="1">
    <citation type="submission" date="2025-08" db="UniProtKB">
        <authorList>
            <consortium name="RefSeq"/>
        </authorList>
    </citation>
    <scope>IDENTIFICATION</scope>
    <source>
        <tissue evidence="4">Whole organism</tissue>
    </source>
</reference>
<dbReference type="InterPro" id="IPR036249">
    <property type="entry name" value="Thioredoxin-like_sf"/>
</dbReference>
<dbReference type="AlphaFoldDB" id="A0A9C6U6L6"/>
<feature type="compositionally biased region" description="Polar residues" evidence="1">
    <location>
        <begin position="756"/>
        <end position="767"/>
    </location>
</feature>
<evidence type="ECO:0000256" key="1">
    <source>
        <dbReference type="SAM" id="MobiDB-lite"/>
    </source>
</evidence>
<gene>
    <name evidence="4" type="primary">LOC113201909</name>
</gene>
<protein>
    <submittedName>
        <fullName evidence="4">Uncharacterized protein LOC113201909</fullName>
    </submittedName>
</protein>
<dbReference type="Pfam" id="PF15928">
    <property type="entry name" value="DUF4746"/>
    <property type="match status" value="1"/>
</dbReference>
<keyword evidence="3" id="KW-1185">Reference proteome</keyword>
<evidence type="ECO:0000313" key="4">
    <source>
        <dbReference type="RefSeq" id="XP_052122738.1"/>
    </source>
</evidence>
<dbReference type="InterPro" id="IPR051766">
    <property type="entry name" value="TXND_domain-containing"/>
</dbReference>
<feature type="region of interest" description="Disordered" evidence="1">
    <location>
        <begin position="150"/>
        <end position="185"/>
    </location>
</feature>
<feature type="compositionally biased region" description="Acidic residues" evidence="1">
    <location>
        <begin position="319"/>
        <end position="333"/>
    </location>
</feature>
<feature type="domain" description="DUF4746" evidence="2">
    <location>
        <begin position="367"/>
        <end position="511"/>
    </location>
</feature>
<feature type="compositionally biased region" description="Low complexity" evidence="1">
    <location>
        <begin position="539"/>
        <end position="562"/>
    </location>
</feature>